<dbReference type="Gene3D" id="3.40.50.300">
    <property type="entry name" value="P-loop containing nucleotide triphosphate hydrolases"/>
    <property type="match status" value="2"/>
</dbReference>
<evidence type="ECO:0000256" key="1">
    <source>
        <dbReference type="ARBA" id="ARBA00007913"/>
    </source>
</evidence>
<evidence type="ECO:0000259" key="7">
    <source>
        <dbReference type="Pfam" id="PF13087"/>
    </source>
</evidence>
<reference evidence="8" key="1">
    <citation type="journal article" date="2014" name="Int. J. Syst. Evol. Microbiol.">
        <title>Complete genome sequence of Corynebacterium casei LMG S-19264T (=DSM 44701T), isolated from a smear-ripened cheese.</title>
        <authorList>
            <consortium name="US DOE Joint Genome Institute (JGI-PGF)"/>
            <person name="Walter F."/>
            <person name="Albersmeier A."/>
            <person name="Kalinowski J."/>
            <person name="Ruckert C."/>
        </authorList>
    </citation>
    <scope>NUCLEOTIDE SEQUENCE</scope>
    <source>
        <strain evidence="8">JCM 19831</strain>
    </source>
</reference>
<organism evidence="8 9">
    <name type="scientific">Dactylosporangium sucinum</name>
    <dbReference type="NCBI Taxonomy" id="1424081"/>
    <lineage>
        <taxon>Bacteria</taxon>
        <taxon>Bacillati</taxon>
        <taxon>Actinomycetota</taxon>
        <taxon>Actinomycetes</taxon>
        <taxon>Micromonosporales</taxon>
        <taxon>Micromonosporaceae</taxon>
        <taxon>Dactylosporangium</taxon>
    </lineage>
</organism>
<evidence type="ECO:0000313" key="9">
    <source>
        <dbReference type="Proteomes" id="UP000642070"/>
    </source>
</evidence>
<dbReference type="InterPro" id="IPR041677">
    <property type="entry name" value="DNA2/NAM7_AAA_11"/>
</dbReference>
<dbReference type="EMBL" id="BMPI01000036">
    <property type="protein sequence ID" value="GGM54461.1"/>
    <property type="molecule type" value="Genomic_DNA"/>
</dbReference>
<sequence>MEPSKVLAALADLAPAGRERTLDVAKGDQPILFLRDPERAPRNRSADRLAALDALHRDERILRRGWAWLLGVADVDGTVKKLRVPLVAEPVRLERTGRGYKIVAAGDLELSPLVTDRDLARTLEGAPGLGSAAWLGGVGTAAWVATAAGAAGFTPDRIAGDDTPLATLPTDELVGQAIAALFVARDVSAAGLRDTLRAWSTRAGLEHTALAAVYGAHTAAGEHDEPVVSPLPLNAAQREVVRRVRHEPVVVVSGPPGNGKSHAVVAAALDTVHRGGSVLVATQSAHAAEVLGELLARYPGPEPVLFGNTERRGRILAALTAGLPQGATGQQLRADEAAVEAAQRAVDAIANGIAAALDLERAAATMRTWEPLLAGLRAEAPKVFANDFDPDKTRKIRFFRKYRIKRRTGVSEDRLAQLLEARAADRAAATLAVNGGTDLGPAWDALQDADRRLAEAIGTAMRHAATSGKRWSGDARRSTAALATALRTGRNGRREALAALDGPALVAALPLWIGTVTDVEDLLPPTPGLFDLVILDEAAHIDQLRAAPVLARARRALVAGDPNQLRFVSFVADIDVAATLARHGLEDRVDVRRSSAYDVAVGASPVTWLDEHYRCAPHLIDFSARRFYQGRLHLMTRHPRTERIDAIDVVHVPDATVADGVNRDEVDAVLAAIGRFAKADVTGIGVVTPFRAQADAIEAALLKTLSVEEIERLGLRTGTVHAFQGSEAATVVVSLGLVDGDSPARHRFAAEPNLFNVMVTRARERLVVVTSLTGGTGLVGDYLAHAEGPRSSHDDPDAATVPFVRRLATELRAAGHDVRTGYAVGGWQVDVVADGVGLICGPHPDGNEAHLDRQRALRRAGWALHDAFPSRWAGDPVRAALDLSPRLRSQPMVSR</sequence>
<accession>A0A917U2Y1</accession>
<evidence type="ECO:0000256" key="5">
    <source>
        <dbReference type="ARBA" id="ARBA00022840"/>
    </source>
</evidence>
<dbReference type="PANTHER" id="PTHR43788:SF8">
    <property type="entry name" value="DNA-BINDING PROTEIN SMUBP-2"/>
    <property type="match status" value="1"/>
</dbReference>
<dbReference type="RefSeq" id="WP_190253818.1">
    <property type="nucleotide sequence ID" value="NZ_BMPI01000036.1"/>
</dbReference>
<keyword evidence="2" id="KW-0547">Nucleotide-binding</keyword>
<feature type="domain" description="DNA2/NAM7 helicase-like C-terminal" evidence="7">
    <location>
        <begin position="603"/>
        <end position="771"/>
    </location>
</feature>
<dbReference type="InterPro" id="IPR027417">
    <property type="entry name" value="P-loop_NTPase"/>
</dbReference>
<gene>
    <name evidence="8" type="ORF">GCM10007977_065120</name>
</gene>
<dbReference type="Proteomes" id="UP000642070">
    <property type="component" value="Unassembled WGS sequence"/>
</dbReference>
<evidence type="ECO:0000256" key="4">
    <source>
        <dbReference type="ARBA" id="ARBA00022806"/>
    </source>
</evidence>
<dbReference type="InterPro" id="IPR050534">
    <property type="entry name" value="Coronavir_polyprotein_1ab"/>
</dbReference>
<keyword evidence="4" id="KW-0347">Helicase</keyword>
<comment type="caution">
    <text evidence="8">The sequence shown here is derived from an EMBL/GenBank/DDBJ whole genome shotgun (WGS) entry which is preliminary data.</text>
</comment>
<dbReference type="GO" id="GO:0005524">
    <property type="term" value="F:ATP binding"/>
    <property type="evidence" value="ECO:0007669"/>
    <property type="project" value="UniProtKB-KW"/>
</dbReference>
<dbReference type="CDD" id="cd18808">
    <property type="entry name" value="SF1_C_Upf1"/>
    <property type="match status" value="1"/>
</dbReference>
<protein>
    <recommendedName>
        <fullName evidence="10">AAA domain-containing protein</fullName>
    </recommendedName>
</protein>
<dbReference type="PANTHER" id="PTHR43788">
    <property type="entry name" value="DNA2/NAM7 HELICASE FAMILY MEMBER"/>
    <property type="match status" value="1"/>
</dbReference>
<comment type="similarity">
    <text evidence="1">Belongs to the DNA2/NAM7 helicase family.</text>
</comment>
<keyword evidence="9" id="KW-1185">Reference proteome</keyword>
<keyword evidence="3" id="KW-0378">Hydrolase</keyword>
<evidence type="ECO:0008006" key="10">
    <source>
        <dbReference type="Google" id="ProtNLM"/>
    </source>
</evidence>
<evidence type="ECO:0000259" key="6">
    <source>
        <dbReference type="Pfam" id="PF13086"/>
    </source>
</evidence>
<dbReference type="InterPro" id="IPR041679">
    <property type="entry name" value="DNA2/NAM7-like_C"/>
</dbReference>
<dbReference type="Pfam" id="PF13087">
    <property type="entry name" value="AAA_12"/>
    <property type="match status" value="1"/>
</dbReference>
<reference evidence="8" key="2">
    <citation type="submission" date="2020-09" db="EMBL/GenBank/DDBJ databases">
        <authorList>
            <person name="Sun Q."/>
            <person name="Ohkuma M."/>
        </authorList>
    </citation>
    <scope>NUCLEOTIDE SEQUENCE</scope>
    <source>
        <strain evidence="8">JCM 19831</strain>
    </source>
</reference>
<dbReference type="Pfam" id="PF13086">
    <property type="entry name" value="AAA_11"/>
    <property type="match status" value="1"/>
</dbReference>
<dbReference type="GO" id="GO:0043139">
    <property type="term" value="F:5'-3' DNA helicase activity"/>
    <property type="evidence" value="ECO:0007669"/>
    <property type="project" value="TreeGrafter"/>
</dbReference>
<keyword evidence="5" id="KW-0067">ATP-binding</keyword>
<dbReference type="InterPro" id="IPR047187">
    <property type="entry name" value="SF1_C_Upf1"/>
</dbReference>
<dbReference type="SUPFAM" id="SSF52540">
    <property type="entry name" value="P-loop containing nucleoside triphosphate hydrolases"/>
    <property type="match status" value="1"/>
</dbReference>
<dbReference type="GO" id="GO:0016787">
    <property type="term" value="F:hydrolase activity"/>
    <property type="evidence" value="ECO:0007669"/>
    <property type="project" value="UniProtKB-KW"/>
</dbReference>
<feature type="domain" description="DNA2/NAM7 helicase helicase" evidence="6">
    <location>
        <begin position="233"/>
        <end position="566"/>
    </location>
</feature>
<evidence type="ECO:0000313" key="8">
    <source>
        <dbReference type="EMBL" id="GGM54461.1"/>
    </source>
</evidence>
<dbReference type="AlphaFoldDB" id="A0A917U2Y1"/>
<name>A0A917U2Y1_9ACTN</name>
<evidence type="ECO:0000256" key="2">
    <source>
        <dbReference type="ARBA" id="ARBA00022741"/>
    </source>
</evidence>
<proteinExistence type="inferred from homology"/>
<evidence type="ECO:0000256" key="3">
    <source>
        <dbReference type="ARBA" id="ARBA00022801"/>
    </source>
</evidence>